<comment type="caution">
    <text evidence="4">The sequence shown here is derived from an EMBL/GenBank/DDBJ whole genome shotgun (WGS) entry which is preliminary data.</text>
</comment>
<feature type="domain" description="Ubiquitin-like" evidence="3">
    <location>
        <begin position="60"/>
        <end position="130"/>
    </location>
</feature>
<dbReference type="SUPFAM" id="SSF63491">
    <property type="entry name" value="BAG domain"/>
    <property type="match status" value="1"/>
</dbReference>
<feature type="region of interest" description="Disordered" evidence="2">
    <location>
        <begin position="249"/>
        <end position="282"/>
    </location>
</feature>
<dbReference type="InterPro" id="IPR000626">
    <property type="entry name" value="Ubiquitin-like_dom"/>
</dbReference>
<organism evidence="4 5">
    <name type="scientific">Salix brachista</name>
    <dbReference type="NCBI Taxonomy" id="2182728"/>
    <lineage>
        <taxon>Eukaryota</taxon>
        <taxon>Viridiplantae</taxon>
        <taxon>Streptophyta</taxon>
        <taxon>Embryophyta</taxon>
        <taxon>Tracheophyta</taxon>
        <taxon>Spermatophyta</taxon>
        <taxon>Magnoliopsida</taxon>
        <taxon>eudicotyledons</taxon>
        <taxon>Gunneridae</taxon>
        <taxon>Pentapetalae</taxon>
        <taxon>rosids</taxon>
        <taxon>fabids</taxon>
        <taxon>Malpighiales</taxon>
        <taxon>Salicaceae</taxon>
        <taxon>Saliceae</taxon>
        <taxon>Salix</taxon>
    </lineage>
</organism>
<sequence>MQMEPMKSKIKGVFTQGNKEDSSVGRGIMNIAEEWEIRPGGMLVQKRTTADSNHNSVPVSTIKVRVKYGSSCHEIGTSSQASFGELKKMLEQHTGVHHEDQRLIYKKKERNSKAYLDIAGVKDGSKIVLIEDITSRQRRCLEMLKTAKIKKGSKSLQQITLDVDQLGEKASEFHLKTYMVTSLETTTSKGGKIAEKDVDELTAMLMEKLVAFDGIFVEGDLKLQKRMQERRVQQYVETLDKLKLSYSTANSNGGKIPLQQQDNSMGKMPTPMQKPIQSKGRKIPLQQQDNSIGTMPITMQKQSIQRNGGEIPLQKHQNSTGKMPIPMQKQSLQSKQQNATMQMPTQQKRPILTHSESLVVTTTWETFD</sequence>
<dbReference type="PROSITE" id="PS50053">
    <property type="entry name" value="UBIQUITIN_2"/>
    <property type="match status" value="1"/>
</dbReference>
<dbReference type="Gene3D" id="1.20.58.120">
    <property type="entry name" value="BAG domain"/>
    <property type="match status" value="1"/>
</dbReference>
<dbReference type="Gene3D" id="3.10.20.90">
    <property type="entry name" value="Phosphatidylinositol 3-kinase Catalytic Subunit, Chain A, domain 1"/>
    <property type="match status" value="1"/>
</dbReference>
<dbReference type="InterPro" id="IPR039773">
    <property type="entry name" value="BAG_chaperone_regulator"/>
</dbReference>
<feature type="compositionally biased region" description="Polar residues" evidence="2">
    <location>
        <begin position="249"/>
        <end position="264"/>
    </location>
</feature>
<dbReference type="PANTHER" id="PTHR12329">
    <property type="entry name" value="BCL2-ASSOCIATED ATHANOGENE"/>
    <property type="match status" value="1"/>
</dbReference>
<dbReference type="Proteomes" id="UP000326939">
    <property type="component" value="Chromosome 1"/>
</dbReference>
<dbReference type="InterPro" id="IPR029071">
    <property type="entry name" value="Ubiquitin-like_domsf"/>
</dbReference>
<keyword evidence="1" id="KW-0143">Chaperone</keyword>
<dbReference type="InterPro" id="IPR036533">
    <property type="entry name" value="BAG_dom_sf"/>
</dbReference>
<accession>A0A5N5P4B9</accession>
<dbReference type="PANTHER" id="PTHR12329:SF36">
    <property type="entry name" value="UBIQUITIN-LIKE DOMAIN-CONTAINING PROTEIN"/>
    <property type="match status" value="1"/>
</dbReference>
<gene>
    <name evidence="4" type="ORF">DKX38_000810</name>
</gene>
<protein>
    <recommendedName>
        <fullName evidence="3">Ubiquitin-like domain-containing protein</fullName>
    </recommendedName>
</protein>
<proteinExistence type="predicted"/>
<evidence type="ECO:0000256" key="1">
    <source>
        <dbReference type="ARBA" id="ARBA00023186"/>
    </source>
</evidence>
<reference evidence="5" key="1">
    <citation type="journal article" date="2019" name="Gigascience">
        <title>De novo genome assembly of the endangered Acer yangbiense, a plant species with extremely small populations endemic to Yunnan Province, China.</title>
        <authorList>
            <person name="Yang J."/>
            <person name="Wariss H.M."/>
            <person name="Tao L."/>
            <person name="Zhang R."/>
            <person name="Yun Q."/>
            <person name="Hollingsworth P."/>
            <person name="Dao Z."/>
            <person name="Luo G."/>
            <person name="Guo H."/>
            <person name="Ma Y."/>
            <person name="Sun W."/>
        </authorList>
    </citation>
    <scope>NUCLEOTIDE SEQUENCE [LARGE SCALE GENOMIC DNA]</scope>
    <source>
        <strain evidence="5">cv. br00</strain>
    </source>
</reference>
<dbReference type="SUPFAM" id="SSF54236">
    <property type="entry name" value="Ubiquitin-like"/>
    <property type="match status" value="1"/>
</dbReference>
<dbReference type="GO" id="GO:0051087">
    <property type="term" value="F:protein-folding chaperone binding"/>
    <property type="evidence" value="ECO:0007669"/>
    <property type="project" value="InterPro"/>
</dbReference>
<dbReference type="InterPro" id="IPR003103">
    <property type="entry name" value="BAG_domain"/>
</dbReference>
<dbReference type="GO" id="GO:0005737">
    <property type="term" value="C:cytoplasm"/>
    <property type="evidence" value="ECO:0007669"/>
    <property type="project" value="TreeGrafter"/>
</dbReference>
<keyword evidence="5" id="KW-1185">Reference proteome</keyword>
<evidence type="ECO:0000313" key="4">
    <source>
        <dbReference type="EMBL" id="KAB5573616.1"/>
    </source>
</evidence>
<dbReference type="Pfam" id="PF02179">
    <property type="entry name" value="BAG"/>
    <property type="match status" value="1"/>
</dbReference>
<dbReference type="GO" id="GO:0050821">
    <property type="term" value="P:protein stabilization"/>
    <property type="evidence" value="ECO:0007669"/>
    <property type="project" value="TreeGrafter"/>
</dbReference>
<evidence type="ECO:0000313" key="5">
    <source>
        <dbReference type="Proteomes" id="UP000326939"/>
    </source>
</evidence>
<dbReference type="EMBL" id="VDCV01000001">
    <property type="protein sequence ID" value="KAB5573616.1"/>
    <property type="molecule type" value="Genomic_DNA"/>
</dbReference>
<evidence type="ECO:0000259" key="3">
    <source>
        <dbReference type="PROSITE" id="PS50053"/>
    </source>
</evidence>
<dbReference type="GO" id="GO:0000774">
    <property type="term" value="F:adenyl-nucleotide exchange factor activity"/>
    <property type="evidence" value="ECO:0007669"/>
    <property type="project" value="TreeGrafter"/>
</dbReference>
<evidence type="ECO:0000256" key="2">
    <source>
        <dbReference type="SAM" id="MobiDB-lite"/>
    </source>
</evidence>
<dbReference type="Pfam" id="PF00240">
    <property type="entry name" value="ubiquitin"/>
    <property type="match status" value="1"/>
</dbReference>
<dbReference type="AlphaFoldDB" id="A0A5N5P4B9"/>
<name>A0A5N5P4B9_9ROSI</name>